<dbReference type="NCBIfam" id="NF001503">
    <property type="entry name" value="PRK00349.1"/>
    <property type="match status" value="1"/>
</dbReference>
<evidence type="ECO:0000256" key="13">
    <source>
        <dbReference type="ARBA" id="ARBA00023204"/>
    </source>
</evidence>
<feature type="domain" description="ABC transporter" evidence="18">
    <location>
        <begin position="299"/>
        <end position="614"/>
    </location>
</feature>
<dbReference type="InterPro" id="IPR041102">
    <property type="entry name" value="UvrA_inter"/>
</dbReference>
<evidence type="ECO:0000256" key="4">
    <source>
        <dbReference type="ARBA" id="ARBA00022737"/>
    </source>
</evidence>
<dbReference type="InterPro" id="IPR017871">
    <property type="entry name" value="ABC_transporter-like_CS"/>
</dbReference>
<feature type="zinc finger region" description="C4-type" evidence="17">
    <location>
        <begin position="759"/>
        <end position="785"/>
    </location>
</feature>
<evidence type="ECO:0000256" key="17">
    <source>
        <dbReference type="HAMAP-Rule" id="MF_00205"/>
    </source>
</evidence>
<evidence type="ECO:0000256" key="8">
    <source>
        <dbReference type="ARBA" id="ARBA00022771"/>
    </source>
</evidence>
<reference evidence="20 21" key="1">
    <citation type="submission" date="2011-09" db="EMBL/GenBank/DDBJ databases">
        <title>The permanent draft genome of Caldithrix abyssi DSM 13497.</title>
        <authorList>
            <consortium name="US DOE Joint Genome Institute (JGI-PGF)"/>
            <person name="Lucas S."/>
            <person name="Han J."/>
            <person name="Lapidus A."/>
            <person name="Bruce D."/>
            <person name="Goodwin L."/>
            <person name="Pitluck S."/>
            <person name="Peters L."/>
            <person name="Kyrpides N."/>
            <person name="Mavromatis K."/>
            <person name="Ivanova N."/>
            <person name="Mikhailova N."/>
            <person name="Chertkov O."/>
            <person name="Detter J.C."/>
            <person name="Tapia R."/>
            <person name="Han C."/>
            <person name="Land M."/>
            <person name="Hauser L."/>
            <person name="Markowitz V."/>
            <person name="Cheng J.-F."/>
            <person name="Hugenholtz P."/>
            <person name="Woyke T."/>
            <person name="Wu D."/>
            <person name="Spring S."/>
            <person name="Brambilla E."/>
            <person name="Klenk H.-P."/>
            <person name="Eisen J.A."/>
        </authorList>
    </citation>
    <scope>NUCLEOTIDE SEQUENCE [LARGE SCALE GENOMIC DNA]</scope>
    <source>
        <strain evidence="20 21">DSM 13497</strain>
    </source>
</reference>
<dbReference type="Pfam" id="PF17760">
    <property type="entry name" value="UvrA_inter"/>
    <property type="match status" value="1"/>
</dbReference>
<protein>
    <recommendedName>
        <fullName evidence="15 17">UvrABC system protein A</fullName>
        <shortName evidence="17">UvrA protein</shortName>
    </recommendedName>
    <alternativeName>
        <fullName evidence="16 17">Excinuclease ABC subunit A</fullName>
    </alternativeName>
</protein>
<keyword evidence="3 17" id="KW-0479">Metal-binding</keyword>
<dbReference type="GO" id="GO:0008270">
    <property type="term" value="F:zinc ion binding"/>
    <property type="evidence" value="ECO:0007669"/>
    <property type="project" value="UniProtKB-UniRule"/>
</dbReference>
<dbReference type="GO" id="GO:0009380">
    <property type="term" value="C:excinuclease repair complex"/>
    <property type="evidence" value="ECO:0007669"/>
    <property type="project" value="InterPro"/>
</dbReference>
<keyword evidence="21" id="KW-1185">Reference proteome</keyword>
<dbReference type="PROSITE" id="PS00211">
    <property type="entry name" value="ABC_TRANSPORTER_1"/>
    <property type="match status" value="2"/>
</dbReference>
<dbReference type="InterPro" id="IPR003439">
    <property type="entry name" value="ABC_transporter-like_ATP-bd"/>
</dbReference>
<feature type="binding site" evidence="17">
    <location>
        <begin position="660"/>
        <end position="667"/>
    </location>
    <ligand>
        <name>ATP</name>
        <dbReference type="ChEBI" id="CHEBI:30616"/>
    </ligand>
</feature>
<dbReference type="Pfam" id="PF17755">
    <property type="entry name" value="UvrA_DNA-bind"/>
    <property type="match status" value="1"/>
</dbReference>
<evidence type="ECO:0000256" key="12">
    <source>
        <dbReference type="ARBA" id="ARBA00023125"/>
    </source>
</evidence>
<dbReference type="HOGENOM" id="CLU_001370_0_2_0"/>
<dbReference type="InterPro" id="IPR027417">
    <property type="entry name" value="P-loop_NTPase"/>
</dbReference>
<evidence type="ECO:0000256" key="1">
    <source>
        <dbReference type="ARBA" id="ARBA00004496"/>
    </source>
</evidence>
<dbReference type="EMBL" id="CM001402">
    <property type="protein sequence ID" value="EHO43137.1"/>
    <property type="molecule type" value="Genomic_DNA"/>
</dbReference>
<reference evidence="19 22" key="2">
    <citation type="submission" date="2016-11" db="EMBL/GenBank/DDBJ databases">
        <title>Genomic analysis of Caldithrix abyssi and proposal of a novel bacterial phylum Caldithrichaeota.</title>
        <authorList>
            <person name="Kublanov I."/>
            <person name="Sigalova O."/>
            <person name="Gavrilov S."/>
            <person name="Lebedinsky A."/>
            <person name="Ivanova N."/>
            <person name="Daum C."/>
            <person name="Reddy T."/>
            <person name="Klenk H.P."/>
            <person name="Goker M."/>
            <person name="Reva O."/>
            <person name="Miroshnichenko M."/>
            <person name="Kyprides N."/>
            <person name="Woyke T."/>
            <person name="Gelfand M."/>
        </authorList>
    </citation>
    <scope>NUCLEOTIDE SEQUENCE [LARGE SCALE GENOMIC DNA]</scope>
    <source>
        <strain evidence="19 22">LF13</strain>
    </source>
</reference>
<dbReference type="GO" id="GO:0005737">
    <property type="term" value="C:cytoplasm"/>
    <property type="evidence" value="ECO:0007669"/>
    <property type="project" value="UniProtKB-SubCell"/>
</dbReference>
<dbReference type="Gene3D" id="3.40.50.300">
    <property type="entry name" value="P-loop containing nucleotide triphosphate hydrolases"/>
    <property type="match status" value="2"/>
</dbReference>
<dbReference type="InterPro" id="IPR013815">
    <property type="entry name" value="ATP_grasp_subdomain_1"/>
</dbReference>
<accession>H1XXL3</accession>
<dbReference type="eggNOG" id="COG0178">
    <property type="taxonomic scope" value="Bacteria"/>
</dbReference>
<keyword evidence="10 17" id="KW-0067">ATP-binding</keyword>
<dbReference type="AlphaFoldDB" id="H1XXL3"/>
<evidence type="ECO:0000256" key="15">
    <source>
        <dbReference type="ARBA" id="ARBA00039316"/>
    </source>
</evidence>
<keyword evidence="12 17" id="KW-0238">DNA-binding</keyword>
<evidence type="ECO:0000256" key="6">
    <source>
        <dbReference type="ARBA" id="ARBA00022763"/>
    </source>
</evidence>
<proteinExistence type="inferred from homology"/>
<dbReference type="Proteomes" id="UP000183868">
    <property type="component" value="Chromosome"/>
</dbReference>
<comment type="function">
    <text evidence="17">The UvrABC repair system catalyzes the recognition and processing of DNA lesions. UvrA is an ATPase and a DNA-binding protein. A damage recognition complex composed of 2 UvrA and 2 UvrB subunits scans DNA for abnormalities. When the presence of a lesion has been verified by UvrB, the UvrA molecules dissociate.</text>
</comment>
<dbReference type="Gene3D" id="1.10.8.280">
    <property type="entry name" value="ABC transporter ATPase domain-like"/>
    <property type="match status" value="1"/>
</dbReference>
<keyword evidence="5 17" id="KW-0547">Nucleotide-binding</keyword>
<evidence type="ECO:0000256" key="10">
    <source>
        <dbReference type="ARBA" id="ARBA00022840"/>
    </source>
</evidence>
<evidence type="ECO:0000313" key="19">
    <source>
        <dbReference type="EMBL" id="APF19226.1"/>
    </source>
</evidence>
<dbReference type="PROSITE" id="PS50893">
    <property type="entry name" value="ABC_TRANSPORTER_2"/>
    <property type="match status" value="2"/>
</dbReference>
<keyword evidence="6 17" id="KW-0227">DNA damage</keyword>
<keyword evidence="17" id="KW-0742">SOS response</keyword>
<dbReference type="HAMAP" id="MF_00205">
    <property type="entry name" value="UvrA"/>
    <property type="match status" value="1"/>
</dbReference>
<name>H1XXL3_CALAY</name>
<dbReference type="SUPFAM" id="SSF52540">
    <property type="entry name" value="P-loop containing nucleoside triphosphate hydrolases"/>
    <property type="match status" value="2"/>
</dbReference>
<dbReference type="FunFam" id="1.20.1580.10:FF:000002">
    <property type="entry name" value="UvrABC system protein A"/>
    <property type="match status" value="1"/>
</dbReference>
<dbReference type="EMBL" id="CP018099">
    <property type="protein sequence ID" value="APF19226.1"/>
    <property type="molecule type" value="Genomic_DNA"/>
</dbReference>
<dbReference type="Proteomes" id="UP000004671">
    <property type="component" value="Chromosome"/>
</dbReference>
<dbReference type="CDD" id="cd03271">
    <property type="entry name" value="ABC_UvrA_II"/>
    <property type="match status" value="1"/>
</dbReference>
<dbReference type="GO" id="GO:0009432">
    <property type="term" value="P:SOS response"/>
    <property type="evidence" value="ECO:0007669"/>
    <property type="project" value="UniProtKB-UniRule"/>
</dbReference>
<dbReference type="Gene3D" id="3.30.1490.20">
    <property type="entry name" value="ATP-grasp fold, A domain"/>
    <property type="match status" value="1"/>
</dbReference>
<dbReference type="STRING" id="880073.Cabys_2477"/>
<keyword evidence="11 17" id="KW-0267">Excision nuclease</keyword>
<dbReference type="Gene3D" id="1.20.1580.10">
    <property type="entry name" value="ABC transporter ATPase like domain"/>
    <property type="match status" value="2"/>
</dbReference>
<keyword evidence="8 17" id="KW-0863">Zinc-finger</keyword>
<keyword evidence="4 17" id="KW-0677">Repeat</keyword>
<dbReference type="KEGG" id="caby:Cabys_2477"/>
<evidence type="ECO:0000313" key="21">
    <source>
        <dbReference type="Proteomes" id="UP000004671"/>
    </source>
</evidence>
<keyword evidence="7 17" id="KW-0228">DNA excision</keyword>
<feature type="domain" description="ABC transporter" evidence="18">
    <location>
        <begin position="625"/>
        <end position="956"/>
    </location>
</feature>
<dbReference type="PaxDb" id="880073-Calab_3538"/>
<dbReference type="CDD" id="cd03270">
    <property type="entry name" value="ABC_UvrA_I"/>
    <property type="match status" value="1"/>
</dbReference>
<feature type="binding site" evidence="17">
    <location>
        <begin position="54"/>
        <end position="61"/>
    </location>
    <ligand>
        <name>ATP</name>
        <dbReference type="ChEBI" id="CHEBI:30616"/>
    </ligand>
</feature>
<evidence type="ECO:0000256" key="9">
    <source>
        <dbReference type="ARBA" id="ARBA00022833"/>
    </source>
</evidence>
<evidence type="ECO:0000313" key="22">
    <source>
        <dbReference type="Proteomes" id="UP000183868"/>
    </source>
</evidence>
<dbReference type="GO" id="GO:0006289">
    <property type="term" value="P:nucleotide-excision repair"/>
    <property type="evidence" value="ECO:0007669"/>
    <property type="project" value="UniProtKB-UniRule"/>
</dbReference>
<comment type="subcellular location">
    <subcellularLocation>
        <location evidence="1 17">Cytoplasm</location>
    </subcellularLocation>
</comment>
<evidence type="ECO:0000256" key="5">
    <source>
        <dbReference type="ARBA" id="ARBA00022741"/>
    </source>
</evidence>
<evidence type="ECO:0000313" key="20">
    <source>
        <dbReference type="EMBL" id="EHO43137.1"/>
    </source>
</evidence>
<feature type="zinc finger region" description="C4-type" evidence="17">
    <location>
        <begin position="274"/>
        <end position="301"/>
    </location>
</feature>
<keyword evidence="2 17" id="KW-0963">Cytoplasm</keyword>
<keyword evidence="13 17" id="KW-0234">DNA repair</keyword>
<dbReference type="InterPro" id="IPR041552">
    <property type="entry name" value="UvrA_DNA-bd"/>
</dbReference>
<evidence type="ECO:0000256" key="2">
    <source>
        <dbReference type="ARBA" id="ARBA00022490"/>
    </source>
</evidence>
<evidence type="ECO:0000256" key="11">
    <source>
        <dbReference type="ARBA" id="ARBA00022881"/>
    </source>
</evidence>
<comment type="similarity">
    <text evidence="14 17">Belongs to the ABC transporter superfamily. UvrA family.</text>
</comment>
<sequence length="963" mass="108410">MSLWLFIFDWNGIVNSNKWIMSKKNYLLVKGAREHNLKNIDVKIPRDKFVVITGLSGSGKSSLAFDTIYAEGQRRYVESLSAYARQFLGLMEKPDVDYIEGLSPAISIEQKSTSRNPRSTVGTVTEIYDYLRLLFARIGKPHCYQCGRPVERQTVQQIVDTILSWEKGTRFQVLSPVVRGRKGEYKEVFNQFRKEGFVRVRVDGQIHSLDEEIHLEKNKKHNIELVVDRLVINGDIQKRLTESVELALKQSGGLVYINKPDVNEDVMFSEQFACAHCNLSFEEPAPRTFSFNSPYGACPKCDGLGVLTQIDPTLVVPDETLSINQGAIAVLSGRHEGWLYEMIASLARKLGFSLDTPWKDLPEEIRHVILYGTGDEQVKFVYKRQKAYVEWHSSYEGVVNNLLRRYKQTSSSHVRRWIEGFMNSLVCDECGGTRLRKEALAVTINGKNIHQVTELSINEAKKFFTRLRLTNQEKQIAHQILKEIDQRLQFLINVGLDYLTLSRTAGTLSGGEAQRIRLATQIGSQLVGVLYILDEPSIGLHQRDNRKLIHTLKELRNLGNTVLVVEHDRETIEEADYVIDLGPRAGIHGGEVVVSGTPQTIARSRKSLTGMYLAHKKTIDVPGKRRTGNGRFLIVKGAEGNNLKKIDVRFPLGKFICVTGVSGSGKSSLVNETLYAALARHFYRAKKTPLPHAAIEGMEYIDKVIDLDQSPIGRTPRSNPATYTGLFTPIRDLFSQLPESKIRGYKPGRFSFNVKGGRCEHCEGDGIRKIEMHFLPDVYVQCEVCKGKRYNRETLQIKYKGKTIADVLDMTVEEALEFLANIPAVKRRLQTLYDVGLGYIKLGQAATTLSGGEAQRVKLATELSKIGTGNTFYILDEPTTGLHFEDIRMLLNVLNKLVDKGNTVVVIEHNMDVIKTADWIIDLGPEGGEKGGYIIAEGTPEEIVKIKKSYTGQFLKKELNGRL</sequence>
<keyword evidence="9 17" id="KW-0862">Zinc</keyword>
<dbReference type="PANTHER" id="PTHR43152">
    <property type="entry name" value="UVRABC SYSTEM PROTEIN A"/>
    <property type="match status" value="1"/>
</dbReference>
<dbReference type="InterPro" id="IPR004602">
    <property type="entry name" value="UvrA"/>
</dbReference>
<dbReference type="FunCoup" id="H1XXL3">
    <property type="interactions" value="301"/>
</dbReference>
<organism evidence="20 21">
    <name type="scientific">Caldithrix abyssi DSM 13497</name>
    <dbReference type="NCBI Taxonomy" id="880073"/>
    <lineage>
        <taxon>Bacteria</taxon>
        <taxon>Pseudomonadati</taxon>
        <taxon>Calditrichota</taxon>
        <taxon>Calditrichia</taxon>
        <taxon>Calditrichales</taxon>
        <taxon>Calditrichaceae</taxon>
        <taxon>Caldithrix</taxon>
    </lineage>
</organism>
<dbReference type="GO" id="GO:0009381">
    <property type="term" value="F:excinuclease ABC activity"/>
    <property type="evidence" value="ECO:0007669"/>
    <property type="project" value="UniProtKB-UniRule"/>
</dbReference>
<dbReference type="NCBIfam" id="TIGR00630">
    <property type="entry name" value="uvra"/>
    <property type="match status" value="1"/>
</dbReference>
<evidence type="ECO:0000256" key="16">
    <source>
        <dbReference type="ARBA" id="ARBA00042156"/>
    </source>
</evidence>
<dbReference type="GO" id="GO:0003677">
    <property type="term" value="F:DNA binding"/>
    <property type="evidence" value="ECO:0007669"/>
    <property type="project" value="UniProtKB-UniRule"/>
</dbReference>
<evidence type="ECO:0000256" key="7">
    <source>
        <dbReference type="ARBA" id="ARBA00022769"/>
    </source>
</evidence>
<dbReference type="GO" id="GO:0005524">
    <property type="term" value="F:ATP binding"/>
    <property type="evidence" value="ECO:0007669"/>
    <property type="project" value="UniProtKB-UniRule"/>
</dbReference>
<comment type="subunit">
    <text evidence="17">Forms a heterotetramer with UvrB during the search for lesions.</text>
</comment>
<dbReference type="GO" id="GO:0016887">
    <property type="term" value="F:ATP hydrolysis activity"/>
    <property type="evidence" value="ECO:0007669"/>
    <property type="project" value="InterPro"/>
</dbReference>
<evidence type="ECO:0000259" key="18">
    <source>
        <dbReference type="PROSITE" id="PS50893"/>
    </source>
</evidence>
<evidence type="ECO:0000256" key="3">
    <source>
        <dbReference type="ARBA" id="ARBA00022723"/>
    </source>
</evidence>
<dbReference type="PANTHER" id="PTHR43152:SF3">
    <property type="entry name" value="UVRABC SYSTEM PROTEIN A"/>
    <property type="match status" value="1"/>
</dbReference>
<evidence type="ECO:0000256" key="14">
    <source>
        <dbReference type="ARBA" id="ARBA00038000"/>
    </source>
</evidence>
<gene>
    <name evidence="17 19" type="primary">uvrA</name>
    <name evidence="19" type="ORF">Cabys_2477</name>
    <name evidence="20" type="ORF">Calab_3538</name>
</gene>